<evidence type="ECO:0000313" key="1">
    <source>
        <dbReference type="EMBL" id="GGI50740.1"/>
    </source>
</evidence>
<name>A0A917J7U5_9SPHI</name>
<dbReference type="RefSeq" id="WP_188416156.1">
    <property type="nucleotide sequence ID" value="NZ_BMDO01000004.1"/>
</dbReference>
<dbReference type="EMBL" id="BMDO01000004">
    <property type="protein sequence ID" value="GGI50740.1"/>
    <property type="molecule type" value="Genomic_DNA"/>
</dbReference>
<reference evidence="1" key="1">
    <citation type="journal article" date="2014" name="Int. J. Syst. Evol. Microbiol.">
        <title>Complete genome sequence of Corynebacterium casei LMG S-19264T (=DSM 44701T), isolated from a smear-ripened cheese.</title>
        <authorList>
            <consortium name="US DOE Joint Genome Institute (JGI-PGF)"/>
            <person name="Walter F."/>
            <person name="Albersmeier A."/>
            <person name="Kalinowski J."/>
            <person name="Ruckert C."/>
        </authorList>
    </citation>
    <scope>NUCLEOTIDE SEQUENCE</scope>
    <source>
        <strain evidence="1">CCM 8711</strain>
    </source>
</reference>
<reference evidence="1" key="2">
    <citation type="submission" date="2020-09" db="EMBL/GenBank/DDBJ databases">
        <authorList>
            <person name="Sun Q."/>
            <person name="Sedlacek I."/>
        </authorList>
    </citation>
    <scope>NUCLEOTIDE SEQUENCE</scope>
    <source>
        <strain evidence="1">CCM 8711</strain>
    </source>
</reference>
<proteinExistence type="predicted"/>
<protein>
    <submittedName>
        <fullName evidence="1">Uncharacterized protein</fullName>
    </submittedName>
</protein>
<sequence>MTTIQNVSPLGAEKLFGILKTEFGTYIDAKLGTNLAIEYAHVYDVINVSFPEIIEGKVFTLIVNDVSIELSNNGDNAEYNTDLLEQHLIEFLNQHCN</sequence>
<dbReference type="Proteomes" id="UP000662074">
    <property type="component" value="Unassembled WGS sequence"/>
</dbReference>
<accession>A0A917J7U5</accession>
<comment type="caution">
    <text evidence="1">The sequence shown here is derived from an EMBL/GenBank/DDBJ whole genome shotgun (WGS) entry which is preliminary data.</text>
</comment>
<evidence type="ECO:0000313" key="2">
    <source>
        <dbReference type="Proteomes" id="UP000662074"/>
    </source>
</evidence>
<organism evidence="1 2">
    <name type="scientific">Mucilaginibacter galii</name>
    <dbReference type="NCBI Taxonomy" id="2005073"/>
    <lineage>
        <taxon>Bacteria</taxon>
        <taxon>Pseudomonadati</taxon>
        <taxon>Bacteroidota</taxon>
        <taxon>Sphingobacteriia</taxon>
        <taxon>Sphingobacteriales</taxon>
        <taxon>Sphingobacteriaceae</taxon>
        <taxon>Mucilaginibacter</taxon>
    </lineage>
</organism>
<gene>
    <name evidence="1" type="ORF">GCM10011425_19520</name>
</gene>
<keyword evidence="2" id="KW-1185">Reference proteome</keyword>
<dbReference type="AlphaFoldDB" id="A0A917J7U5"/>